<reference evidence="2 3" key="1">
    <citation type="journal article" date="2016" name="Environ. Microbiol.">
        <title>New Methyloceanibacter diversity from North Sea sediments includes methanotroph containing solely the soluble methane monooxygenase.</title>
        <authorList>
            <person name="Vekeman B."/>
            <person name="Kerckhof F.M."/>
            <person name="Cremers G."/>
            <person name="de Vos P."/>
            <person name="Vandamme P."/>
            <person name="Boon N."/>
            <person name="Op den Camp H.J."/>
            <person name="Heylen K."/>
        </authorList>
    </citation>
    <scope>NUCLEOTIDE SEQUENCE [LARGE SCALE GENOMIC DNA]</scope>
    <source>
        <strain evidence="2 3">R-67174</strain>
    </source>
</reference>
<evidence type="ECO:0000313" key="2">
    <source>
        <dbReference type="EMBL" id="ODS01057.1"/>
    </source>
</evidence>
<keyword evidence="2" id="KW-0808">Transferase</keyword>
<dbReference type="InterPro" id="IPR016181">
    <property type="entry name" value="Acyl_CoA_acyltransferase"/>
</dbReference>
<proteinExistence type="predicted"/>
<dbReference type="InterPro" id="IPR050276">
    <property type="entry name" value="MshD_Acetyltransferase"/>
</dbReference>
<name>A0A1E3W7H7_9HYPH</name>
<evidence type="ECO:0000259" key="1">
    <source>
        <dbReference type="PROSITE" id="PS51186"/>
    </source>
</evidence>
<comment type="caution">
    <text evidence="2">The sequence shown here is derived from an EMBL/GenBank/DDBJ whole genome shotgun (WGS) entry which is preliminary data.</text>
</comment>
<dbReference type="AlphaFoldDB" id="A0A1E3W7H7"/>
<sequence>MIIRPETAADEDAIHRITETAFAEASHASHTEADIIRQLRKDGDLTLSLVAEEDGEIVGHIAFSPVAIGGRHDDWYGLGPVAVRPDRQRRGIGSALVTQGLAALRARAARGCALLGDPAFYGRFGFESDGTITYRGLPVRYVQRLVFASEAPYGELTYAPAFDLAAL</sequence>
<dbReference type="Pfam" id="PF13527">
    <property type="entry name" value="Acetyltransf_9"/>
    <property type="match status" value="1"/>
</dbReference>
<protein>
    <submittedName>
        <fullName evidence="2">GCN5 family acetyltransferase</fullName>
    </submittedName>
</protein>
<dbReference type="GO" id="GO:0016747">
    <property type="term" value="F:acyltransferase activity, transferring groups other than amino-acyl groups"/>
    <property type="evidence" value="ECO:0007669"/>
    <property type="project" value="InterPro"/>
</dbReference>
<dbReference type="Gene3D" id="3.40.630.30">
    <property type="match status" value="1"/>
</dbReference>
<organism evidence="2 3">
    <name type="scientific">Methyloceanibacter methanicus</name>
    <dbReference type="NCBI Taxonomy" id="1774968"/>
    <lineage>
        <taxon>Bacteria</taxon>
        <taxon>Pseudomonadati</taxon>
        <taxon>Pseudomonadota</taxon>
        <taxon>Alphaproteobacteria</taxon>
        <taxon>Hyphomicrobiales</taxon>
        <taxon>Hyphomicrobiaceae</taxon>
        <taxon>Methyloceanibacter</taxon>
    </lineage>
</organism>
<feature type="domain" description="N-acetyltransferase" evidence="1">
    <location>
        <begin position="1"/>
        <end position="146"/>
    </location>
</feature>
<dbReference type="PANTHER" id="PTHR43617:SF2">
    <property type="entry name" value="UPF0039 PROTEIN SLL0451"/>
    <property type="match status" value="1"/>
</dbReference>
<dbReference type="EMBL" id="LPWG01000002">
    <property type="protein sequence ID" value="ODS01057.1"/>
    <property type="molecule type" value="Genomic_DNA"/>
</dbReference>
<dbReference type="CDD" id="cd04301">
    <property type="entry name" value="NAT_SF"/>
    <property type="match status" value="1"/>
</dbReference>
<dbReference type="OrthoDB" id="9797178at2"/>
<keyword evidence="3" id="KW-1185">Reference proteome</keyword>
<gene>
    <name evidence="2" type="ORF">AUC68_11760</name>
</gene>
<dbReference type="InterPro" id="IPR000182">
    <property type="entry name" value="GNAT_dom"/>
</dbReference>
<dbReference type="STRING" id="1774968.AUC68_11760"/>
<evidence type="ECO:0000313" key="3">
    <source>
        <dbReference type="Proteomes" id="UP000094501"/>
    </source>
</evidence>
<dbReference type="RefSeq" id="WP_069435901.1">
    <property type="nucleotide sequence ID" value="NZ_LPWG01000002.1"/>
</dbReference>
<dbReference type="Proteomes" id="UP000094501">
    <property type="component" value="Unassembled WGS sequence"/>
</dbReference>
<accession>A0A1E3W7H7</accession>
<dbReference type="SUPFAM" id="SSF55729">
    <property type="entry name" value="Acyl-CoA N-acyltransferases (Nat)"/>
    <property type="match status" value="1"/>
</dbReference>
<dbReference type="PANTHER" id="PTHR43617">
    <property type="entry name" value="L-AMINO ACID N-ACETYLTRANSFERASE"/>
    <property type="match status" value="1"/>
</dbReference>
<dbReference type="PROSITE" id="PS51186">
    <property type="entry name" value="GNAT"/>
    <property type="match status" value="1"/>
</dbReference>